<feature type="region of interest" description="Disordered" evidence="1">
    <location>
        <begin position="19"/>
        <end position="54"/>
    </location>
</feature>
<keyword evidence="3" id="KW-1185">Reference proteome</keyword>
<evidence type="ECO:0000313" key="2">
    <source>
        <dbReference type="EnsemblPlants" id="Zm00001eb363870_P002"/>
    </source>
</evidence>
<reference evidence="2" key="2">
    <citation type="submission" date="2019-07" db="EMBL/GenBank/DDBJ databases">
        <authorList>
            <person name="Seetharam A."/>
            <person name="Woodhouse M."/>
            <person name="Cannon E."/>
        </authorList>
    </citation>
    <scope>NUCLEOTIDE SEQUENCE [LARGE SCALE GENOMIC DNA]</scope>
    <source>
        <strain evidence="2">cv. B73</strain>
    </source>
</reference>
<accession>A0A804UHU6</accession>
<gene>
    <name evidence="2" type="primary">LOC100384778</name>
</gene>
<feature type="region of interest" description="Disordered" evidence="1">
    <location>
        <begin position="381"/>
        <end position="413"/>
    </location>
</feature>
<feature type="compositionally biased region" description="Low complexity" evidence="1">
    <location>
        <begin position="384"/>
        <end position="406"/>
    </location>
</feature>
<dbReference type="EnsemblPlants" id="Zm00001eb363870_T002">
    <property type="protein sequence ID" value="Zm00001eb363870_P002"/>
    <property type="gene ID" value="Zm00001eb363870"/>
</dbReference>
<feature type="compositionally biased region" description="Low complexity" evidence="1">
    <location>
        <begin position="140"/>
        <end position="161"/>
    </location>
</feature>
<organism evidence="2 3">
    <name type="scientific">Zea mays</name>
    <name type="common">Maize</name>
    <dbReference type="NCBI Taxonomy" id="4577"/>
    <lineage>
        <taxon>Eukaryota</taxon>
        <taxon>Viridiplantae</taxon>
        <taxon>Streptophyta</taxon>
        <taxon>Embryophyta</taxon>
        <taxon>Tracheophyta</taxon>
        <taxon>Spermatophyta</taxon>
        <taxon>Magnoliopsida</taxon>
        <taxon>Liliopsida</taxon>
        <taxon>Poales</taxon>
        <taxon>Poaceae</taxon>
        <taxon>PACMAD clade</taxon>
        <taxon>Panicoideae</taxon>
        <taxon>Andropogonodae</taxon>
        <taxon>Andropogoneae</taxon>
        <taxon>Tripsacinae</taxon>
        <taxon>Zea</taxon>
    </lineage>
</organism>
<dbReference type="OrthoDB" id="1924787at2759"/>
<evidence type="ECO:0000313" key="3">
    <source>
        <dbReference type="Proteomes" id="UP000007305"/>
    </source>
</evidence>
<dbReference type="AlphaFoldDB" id="A0A804UHU6"/>
<reference evidence="3" key="1">
    <citation type="journal article" date="2009" name="Science">
        <title>The B73 maize genome: complexity, diversity, and dynamics.</title>
        <authorList>
            <person name="Schnable P.S."/>
            <person name="Ware D."/>
            <person name="Fulton R.S."/>
            <person name="Stein J.C."/>
            <person name="Wei F."/>
            <person name="Pasternak S."/>
            <person name="Liang C."/>
            <person name="Zhang J."/>
            <person name="Fulton L."/>
            <person name="Graves T.A."/>
            <person name="Minx P."/>
            <person name="Reily A.D."/>
            <person name="Courtney L."/>
            <person name="Kruchowski S.S."/>
            <person name="Tomlinson C."/>
            <person name="Strong C."/>
            <person name="Delehaunty K."/>
            <person name="Fronick C."/>
            <person name="Courtney B."/>
            <person name="Rock S.M."/>
            <person name="Belter E."/>
            <person name="Du F."/>
            <person name="Kim K."/>
            <person name="Abbott R.M."/>
            <person name="Cotton M."/>
            <person name="Levy A."/>
            <person name="Marchetto P."/>
            <person name="Ochoa K."/>
            <person name="Jackson S.M."/>
            <person name="Gillam B."/>
            <person name="Chen W."/>
            <person name="Yan L."/>
            <person name="Higginbotham J."/>
            <person name="Cardenas M."/>
            <person name="Waligorski J."/>
            <person name="Applebaum E."/>
            <person name="Phelps L."/>
            <person name="Falcone J."/>
            <person name="Kanchi K."/>
            <person name="Thane T."/>
            <person name="Scimone A."/>
            <person name="Thane N."/>
            <person name="Henke J."/>
            <person name="Wang T."/>
            <person name="Ruppert J."/>
            <person name="Shah N."/>
            <person name="Rotter K."/>
            <person name="Hodges J."/>
            <person name="Ingenthron E."/>
            <person name="Cordes M."/>
            <person name="Kohlberg S."/>
            <person name="Sgro J."/>
            <person name="Delgado B."/>
            <person name="Mead K."/>
            <person name="Chinwalla A."/>
            <person name="Leonard S."/>
            <person name="Crouse K."/>
            <person name="Collura K."/>
            <person name="Kudrna D."/>
            <person name="Currie J."/>
            <person name="He R."/>
            <person name="Angelova A."/>
            <person name="Rajasekar S."/>
            <person name="Mueller T."/>
            <person name="Lomeli R."/>
            <person name="Scara G."/>
            <person name="Ko A."/>
            <person name="Delaney K."/>
            <person name="Wissotski M."/>
            <person name="Lopez G."/>
            <person name="Campos D."/>
            <person name="Braidotti M."/>
            <person name="Ashley E."/>
            <person name="Golser W."/>
            <person name="Kim H."/>
            <person name="Lee S."/>
            <person name="Lin J."/>
            <person name="Dujmic Z."/>
            <person name="Kim W."/>
            <person name="Talag J."/>
            <person name="Zuccolo A."/>
            <person name="Fan C."/>
            <person name="Sebastian A."/>
            <person name="Kramer M."/>
            <person name="Spiegel L."/>
            <person name="Nascimento L."/>
            <person name="Zutavern T."/>
            <person name="Miller B."/>
            <person name="Ambroise C."/>
            <person name="Muller S."/>
            <person name="Spooner W."/>
            <person name="Narechania A."/>
            <person name="Ren L."/>
            <person name="Wei S."/>
            <person name="Kumari S."/>
            <person name="Faga B."/>
            <person name="Levy M.J."/>
            <person name="McMahan L."/>
            <person name="Van Buren P."/>
            <person name="Vaughn M.W."/>
            <person name="Ying K."/>
            <person name="Yeh C.-T."/>
            <person name="Emrich S.J."/>
            <person name="Jia Y."/>
            <person name="Kalyanaraman A."/>
            <person name="Hsia A.-P."/>
            <person name="Barbazuk W.B."/>
            <person name="Baucom R.S."/>
            <person name="Brutnell T.P."/>
            <person name="Carpita N.C."/>
            <person name="Chaparro C."/>
            <person name="Chia J.-M."/>
            <person name="Deragon J.-M."/>
            <person name="Estill J.C."/>
            <person name="Fu Y."/>
            <person name="Jeddeloh J.A."/>
            <person name="Han Y."/>
            <person name="Lee H."/>
            <person name="Li P."/>
            <person name="Lisch D.R."/>
            <person name="Liu S."/>
            <person name="Liu Z."/>
            <person name="Nagel D.H."/>
            <person name="McCann M.C."/>
            <person name="SanMiguel P."/>
            <person name="Myers A.M."/>
            <person name="Nettleton D."/>
            <person name="Nguyen J."/>
            <person name="Penning B.W."/>
            <person name="Ponnala L."/>
            <person name="Schneider K.L."/>
            <person name="Schwartz D.C."/>
            <person name="Sharma A."/>
            <person name="Soderlund C."/>
            <person name="Springer N.M."/>
            <person name="Sun Q."/>
            <person name="Wang H."/>
            <person name="Waterman M."/>
            <person name="Westerman R."/>
            <person name="Wolfgruber T.K."/>
            <person name="Yang L."/>
            <person name="Yu Y."/>
            <person name="Zhang L."/>
            <person name="Zhou S."/>
            <person name="Zhu Q."/>
            <person name="Bennetzen J.L."/>
            <person name="Dawe R.K."/>
            <person name="Jiang J."/>
            <person name="Jiang N."/>
            <person name="Presting G.G."/>
            <person name="Wessler S.R."/>
            <person name="Aluru S."/>
            <person name="Martienssen R.A."/>
            <person name="Clifton S.W."/>
            <person name="McCombie W.R."/>
            <person name="Wing R.A."/>
            <person name="Wilson R.K."/>
        </authorList>
    </citation>
    <scope>NUCLEOTIDE SEQUENCE [LARGE SCALE GENOMIC DNA]</scope>
    <source>
        <strain evidence="3">cv. B73</strain>
    </source>
</reference>
<proteinExistence type="predicted"/>
<dbReference type="Proteomes" id="UP000007305">
    <property type="component" value="Chromosome 8"/>
</dbReference>
<sequence>MLVALYYNYKRSVVWERGGRAGRRPRGEAEGVRVRDAAQVQQDAGGQGQPVPSAHVRGGDLHAPVPAVERGADAGPGGGRLVLHARVHDVRPDAAGVPAAVPGAADDAERHPVRGGDVAVLEPDGRRRPLLPDPARLRRVLPLPGGARRGAGHPAAAPARDAGADVRAAEPRVPAGRVHHRPALRQPAQVAGAPRGTRHAALHLRLLPRPLLRHGQRPRRRLLREARRLLRDMGNCMVVGWWLMDHALQCMQGRSRVGVGELQGQPAVRHLDGAPGDVLRGHAARHLLPVPAGVGAVEPAAGGGGGVRVHPRDHRGRHRAAVRGRHPLGGHERVRGGAGRAAPRLHPHLHPAARHPAEAAPAGEGLRQAGAAVPPARQARGRLPPGAQRAGAQAAAPRGRVPAARGEGARLGRRTRERPQAVVVGQYLAVHFFMFLLSFIL</sequence>
<feature type="region of interest" description="Disordered" evidence="1">
    <location>
        <begin position="327"/>
        <end position="346"/>
    </location>
</feature>
<feature type="compositionally biased region" description="Low complexity" evidence="1">
    <location>
        <begin position="37"/>
        <end position="52"/>
    </location>
</feature>
<dbReference type="InParanoid" id="A0A804UHU6"/>
<name>A0A804UHU6_MAIZE</name>
<dbReference type="Gramene" id="Zm00001eb363870_T002">
    <property type="protein sequence ID" value="Zm00001eb363870_P002"/>
    <property type="gene ID" value="Zm00001eb363870"/>
</dbReference>
<feature type="compositionally biased region" description="Basic and acidic residues" evidence="1">
    <location>
        <begin position="19"/>
        <end position="36"/>
    </location>
</feature>
<protein>
    <submittedName>
        <fullName evidence="2">Uncharacterized protein</fullName>
    </submittedName>
</protein>
<reference evidence="2" key="3">
    <citation type="submission" date="2021-05" db="UniProtKB">
        <authorList>
            <consortium name="EnsemblPlants"/>
        </authorList>
    </citation>
    <scope>IDENTIFICATION</scope>
    <source>
        <strain evidence="2">cv. B73</strain>
    </source>
</reference>
<evidence type="ECO:0000256" key="1">
    <source>
        <dbReference type="SAM" id="MobiDB-lite"/>
    </source>
</evidence>
<feature type="region of interest" description="Disordered" evidence="1">
    <location>
        <begin position="103"/>
        <end position="196"/>
    </location>
</feature>